<reference evidence="3 4" key="1">
    <citation type="submission" date="2019-06" db="EMBL/GenBank/DDBJ databases">
        <title>Gramella sabulilitoris sp. nov., isolated from a marine sand.</title>
        <authorList>
            <person name="Yoon J.-H."/>
        </authorList>
    </citation>
    <scope>NUCLEOTIDE SEQUENCE [LARGE SCALE GENOMIC DNA]</scope>
    <source>
        <strain evidence="3 4">HSMS-1</strain>
    </source>
</reference>
<comment type="caution">
    <text evidence="3">The sequence shown here is derived from an EMBL/GenBank/DDBJ whole genome shotgun (WGS) entry which is preliminary data.</text>
</comment>
<dbReference type="RefSeq" id="WP_143409607.1">
    <property type="nucleotide sequence ID" value="NZ_VHSF01000001.1"/>
</dbReference>
<keyword evidence="1" id="KW-1133">Transmembrane helix</keyword>
<feature type="transmembrane region" description="Helical" evidence="1">
    <location>
        <begin position="9"/>
        <end position="31"/>
    </location>
</feature>
<dbReference type="InterPro" id="IPR009589">
    <property type="entry name" value="PH_YyaB-like"/>
</dbReference>
<proteinExistence type="predicted"/>
<evidence type="ECO:0000313" key="3">
    <source>
        <dbReference type="EMBL" id="TRO66828.1"/>
    </source>
</evidence>
<gene>
    <name evidence="3" type="ORF">FGM01_02745</name>
</gene>
<protein>
    <recommendedName>
        <fullName evidence="2">Uncharacterized protein YyaB-like PH domain-containing protein</fullName>
    </recommendedName>
</protein>
<name>A0A550I7M8_9FLAO</name>
<dbReference type="Proteomes" id="UP000315131">
    <property type="component" value="Unassembled WGS sequence"/>
</dbReference>
<keyword evidence="4" id="KW-1185">Reference proteome</keyword>
<feature type="domain" description="Uncharacterized protein YyaB-like PH" evidence="2">
    <location>
        <begin position="61"/>
        <end position="136"/>
    </location>
</feature>
<dbReference type="Pfam" id="PF06713">
    <property type="entry name" value="bPH_4"/>
    <property type="match status" value="1"/>
</dbReference>
<evidence type="ECO:0000259" key="2">
    <source>
        <dbReference type="Pfam" id="PF06713"/>
    </source>
</evidence>
<evidence type="ECO:0000313" key="4">
    <source>
        <dbReference type="Proteomes" id="UP000315131"/>
    </source>
</evidence>
<keyword evidence="1" id="KW-0472">Membrane</keyword>
<dbReference type="GO" id="GO:0030153">
    <property type="term" value="P:bacteriocin immunity"/>
    <property type="evidence" value="ECO:0007669"/>
    <property type="project" value="InterPro"/>
</dbReference>
<keyword evidence="1" id="KW-0812">Transmembrane</keyword>
<accession>A0A550I7M8</accession>
<feature type="transmembrane region" description="Helical" evidence="1">
    <location>
        <begin position="37"/>
        <end position="57"/>
    </location>
</feature>
<evidence type="ECO:0000256" key="1">
    <source>
        <dbReference type="SAM" id="Phobius"/>
    </source>
</evidence>
<sequence>MKFKAKKDILFQIMTYGSAVLFLGFLMYRIFSEGILYYKFLLTDLTMVLILALLFWIQFSTKYELTEKTLIYQSGPIKGKIEIERIHEIIKNKTLWVGLKPAMARKGLIIKYDKYDEIYISPESNEIFVDKIVEINPEIKVIG</sequence>
<dbReference type="EMBL" id="VHSF01000001">
    <property type="protein sequence ID" value="TRO66828.1"/>
    <property type="molecule type" value="Genomic_DNA"/>
</dbReference>
<dbReference type="AlphaFoldDB" id="A0A550I7M8"/>
<organism evidence="3 4">
    <name type="scientific">Christiangramia sabulilitoris</name>
    <dbReference type="NCBI Taxonomy" id="2583991"/>
    <lineage>
        <taxon>Bacteria</taxon>
        <taxon>Pseudomonadati</taxon>
        <taxon>Bacteroidota</taxon>
        <taxon>Flavobacteriia</taxon>
        <taxon>Flavobacteriales</taxon>
        <taxon>Flavobacteriaceae</taxon>
        <taxon>Christiangramia</taxon>
    </lineage>
</organism>
<dbReference type="OrthoDB" id="1437824at2"/>